<feature type="compositionally biased region" description="Low complexity" evidence="1">
    <location>
        <begin position="209"/>
        <end position="224"/>
    </location>
</feature>
<evidence type="ECO:0000313" key="2">
    <source>
        <dbReference type="EMBL" id="GMI41799.1"/>
    </source>
</evidence>
<feature type="region of interest" description="Disordered" evidence="1">
    <location>
        <begin position="205"/>
        <end position="254"/>
    </location>
</feature>
<sequence>MAESKALLTCLLPRSDQEMFVSPPGSPGYLEVGDSVWVDFSDTIHDDFGKSATPPWPGIVMEVQYNARSLFASKVKVCFHEEDGDHTLLIARCRKFVGLTVVSDETDVSLNDIQTCEPFGSFTDDIFCRNWRYKGSGWNTSSNPNVKAWQGDVLHFTTAYLKDRLGPDSEDVEVALRLKTFEKKMKALELLLLAHYMSPKLQNGHDADASLSASPSFPTPASTSVREQSSANKRPTTSPSPSSPRRKVKLSKTTSLTAVTTPSSLWSVKVLWEGYGNPVFDFSPNKVSSAINNADDGITVDVTVIYNRMAREFLPSHTCRHRQSQWLQRNNTREETEMAKQEGGNFVCVVEDLRKKYVLRLLDSRSHSGVKINPITREEVDRKVLRNLIDEDGDGEVGESEDSKRKKYNEALEVLELMFMNSYTPNLDLAHADLAHANLAQADLAQGLKRCEANLGGKTQLPMVSGGTTTIDDVTIEDVIKLASTPQYVDRESKAWFGFAAMQACNCVLQYTIVMGMLAPEFLVKREKYGTLFTSTGTPLTSPDLKLLYYCTVEVTPSLFKVTFQQDDIVCEGQTKRFGVKASQAANFSAGIQEEGRGSCWIDTLKGVEAVSGMDFLERCRRAMVMKHGEDKAKTILDELEDPVAISVSSRYGPGGNFVLLVRVGEGKVATDWLISTSGNQVVRTRQFNAEQIRDVARNAIFSGLGSLVVNENKEAWHGDGQAAFNNLIGFLHIVSVVHVALGPLLRRGDSSETTETTIIDSAVALCRIGLAHNMSFCEIFSLCEWTQPNYTRFIIAMLLPYPIHVFSRYGFRWAKKGAVKGLLNPGSDIKRLLSAVSKGCPQDSKQRKRNLRCLRLTRVAVVLIYEIDFHDVDDGTLPPLPPLPQITDGLKDMSTTSIMREYLNPIAMRLSPSSDSPAAKLGLCQNNGGINQKRLLELLIQYNIELTSDIFKKLYRFEIFSKSLAWNFLTHDIANISYCPFEDVRNLLEKWGDDDYGVEFGKLSEIIADKGKERAEKQKSKKRSQEVS</sequence>
<comment type="caution">
    <text evidence="2">The sequence shown here is derived from an EMBL/GenBank/DDBJ whole genome shotgun (WGS) entry which is preliminary data.</text>
</comment>
<reference evidence="3" key="1">
    <citation type="journal article" date="2023" name="Commun. Biol.">
        <title>Genome analysis of Parmales, the sister group of diatoms, reveals the evolutionary specialization of diatoms from phago-mixotrophs to photoautotrophs.</title>
        <authorList>
            <person name="Ban H."/>
            <person name="Sato S."/>
            <person name="Yoshikawa S."/>
            <person name="Yamada K."/>
            <person name="Nakamura Y."/>
            <person name="Ichinomiya M."/>
            <person name="Sato N."/>
            <person name="Blanc-Mathieu R."/>
            <person name="Endo H."/>
            <person name="Kuwata A."/>
            <person name="Ogata H."/>
        </authorList>
    </citation>
    <scope>NUCLEOTIDE SEQUENCE [LARGE SCALE GENOMIC DNA]</scope>
</reference>
<dbReference type="AlphaFoldDB" id="A0A9W7GEL5"/>
<protein>
    <submittedName>
        <fullName evidence="2">Uncharacterized protein</fullName>
    </submittedName>
</protein>
<accession>A0A9W7GEL5</accession>
<dbReference type="EMBL" id="BRYA01000158">
    <property type="protein sequence ID" value="GMI41799.1"/>
    <property type="molecule type" value="Genomic_DNA"/>
</dbReference>
<evidence type="ECO:0000313" key="3">
    <source>
        <dbReference type="Proteomes" id="UP001165065"/>
    </source>
</evidence>
<keyword evidence="3" id="KW-1185">Reference proteome</keyword>
<evidence type="ECO:0000256" key="1">
    <source>
        <dbReference type="SAM" id="MobiDB-lite"/>
    </source>
</evidence>
<proteinExistence type="predicted"/>
<name>A0A9W7GEL5_9STRA</name>
<organism evidence="2 3">
    <name type="scientific">Triparma columacea</name>
    <dbReference type="NCBI Taxonomy" id="722753"/>
    <lineage>
        <taxon>Eukaryota</taxon>
        <taxon>Sar</taxon>
        <taxon>Stramenopiles</taxon>
        <taxon>Ochrophyta</taxon>
        <taxon>Bolidophyceae</taxon>
        <taxon>Parmales</taxon>
        <taxon>Triparmaceae</taxon>
        <taxon>Triparma</taxon>
    </lineage>
</organism>
<dbReference type="Proteomes" id="UP001165065">
    <property type="component" value="Unassembled WGS sequence"/>
</dbReference>
<gene>
    <name evidence="2" type="ORF">TrCOL_g3701</name>
</gene>